<dbReference type="EMBL" id="CT573071">
    <property type="protein sequence ID" value="CAJ74607.1"/>
    <property type="molecule type" value="Genomic_DNA"/>
</dbReference>
<dbReference type="AlphaFoldDB" id="Q1Q3L3"/>
<reference evidence="1" key="2">
    <citation type="submission" date="2006-01" db="EMBL/GenBank/DDBJ databases">
        <authorList>
            <person name="Genoscope"/>
        </authorList>
    </citation>
    <scope>NUCLEOTIDE SEQUENCE</scope>
</reference>
<name>Q1Q3L3_KUEST</name>
<protein>
    <submittedName>
        <fullName evidence="1">Uncharacterized protein</fullName>
    </submittedName>
</protein>
<sequence>MLHGSSFDVTGHFKDHLYGTGSGRLKTYNKQLLNHTFLGTCFPSRLCLEER</sequence>
<evidence type="ECO:0000313" key="1">
    <source>
        <dbReference type="EMBL" id="CAJ74607.1"/>
    </source>
</evidence>
<proteinExistence type="predicted"/>
<accession>Q1Q3L3</accession>
<gene>
    <name evidence="1" type="ORF">kuste3844</name>
</gene>
<organism evidence="1">
    <name type="scientific">Kuenenia stuttgartiensis</name>
    <dbReference type="NCBI Taxonomy" id="174633"/>
    <lineage>
        <taxon>Bacteria</taxon>
        <taxon>Pseudomonadati</taxon>
        <taxon>Planctomycetota</taxon>
        <taxon>Candidatus Brocadiia</taxon>
        <taxon>Candidatus Brocadiales</taxon>
        <taxon>Candidatus Brocadiaceae</taxon>
        <taxon>Candidatus Kuenenia</taxon>
    </lineage>
</organism>
<reference evidence="1" key="1">
    <citation type="journal article" date="2006" name="Nature">
        <title>Deciphering the evolution and metabolism of an anammox bacterium from a community genome.</title>
        <authorList>
            <person name="Strous M."/>
            <person name="Pelletier E."/>
            <person name="Mangenot S."/>
            <person name="Rattei T."/>
            <person name="Lehner A."/>
            <person name="Taylor M.W."/>
            <person name="Horn M."/>
            <person name="Daims H."/>
            <person name="Bartol-Mavel D."/>
            <person name="Wincker P."/>
            <person name="Barbe V."/>
            <person name="Fonknechten N."/>
            <person name="Vallenet D."/>
            <person name="Segurens B."/>
            <person name="Schenowitz-Truong C."/>
            <person name="Medigue C."/>
            <person name="Collingro A."/>
            <person name="Snel B."/>
            <person name="Dutilh B.E."/>
            <person name="OpDenCamp H.J.M."/>
            <person name="vanDerDrift C."/>
            <person name="Cirpus I."/>
            <person name="vanDePas-Schoonen K.T."/>
            <person name="Harhangi H.R."/>
            <person name="vanNiftrik L."/>
            <person name="Schmid M."/>
            <person name="Keltjens J."/>
            <person name="vanDeVossenberg J."/>
            <person name="Kartal B."/>
            <person name="Meier H."/>
            <person name="Frishman D."/>
            <person name="Huynen M.A."/>
            <person name="Mewes H."/>
            <person name="Weissenbach J."/>
            <person name="Jetten M.S.M."/>
            <person name="Wagner M."/>
            <person name="LePaslier D."/>
        </authorList>
    </citation>
    <scope>NUCLEOTIDE SEQUENCE</scope>
</reference>